<gene>
    <name evidence="1" type="ORF">ECRASSUSDP1_LOCUS7451</name>
</gene>
<evidence type="ECO:0000313" key="1">
    <source>
        <dbReference type="EMBL" id="CAI2366180.1"/>
    </source>
</evidence>
<comment type="caution">
    <text evidence="1">The sequence shown here is derived from an EMBL/GenBank/DDBJ whole genome shotgun (WGS) entry which is preliminary data.</text>
</comment>
<dbReference type="Proteomes" id="UP001295684">
    <property type="component" value="Unassembled WGS sequence"/>
</dbReference>
<protein>
    <submittedName>
        <fullName evidence="1">Uncharacterized protein</fullName>
    </submittedName>
</protein>
<dbReference type="AlphaFoldDB" id="A0AAD1UIS1"/>
<dbReference type="EMBL" id="CAMPGE010007259">
    <property type="protein sequence ID" value="CAI2366180.1"/>
    <property type="molecule type" value="Genomic_DNA"/>
</dbReference>
<proteinExistence type="predicted"/>
<sequence length="410" mass="47176">MCFIPKNMEDSLQINSIKTPIVQQKSPPPNVRLKPLKRATSMTRCRLKLNKKRFDKSTQICKPSLLKPKEFQLNFKGSKLRTKISIDKLQKQQKTDRKLLFSYCATPMQKAPAIEYSISSQKLKKQLSDAKIQDPKLKMTPMISRNSFLPQSFRTTFYNGKRRERKGKHGYKLPNFKTHKNESGATKIHDFVNQSLESLSKQYSQEEYPGSIENDPETLIFLDDKYELINRPIIARKRPGSKCHNTIQTDKTSKKILKSSKSQACSLSILRNNHETKLHKKGFSPSKKLARKNIVIQTDFKASSTNSQSGSKEVVLNFINQKPNVNRSDSKAMKLMQSMPETASTARNKPFITLKRALISRQRNDLGFLSRFYTYNDNCYDEGKATGDQRDEIRTLFSNKSLRSVSFNNL</sequence>
<organism evidence="1 2">
    <name type="scientific">Euplotes crassus</name>
    <dbReference type="NCBI Taxonomy" id="5936"/>
    <lineage>
        <taxon>Eukaryota</taxon>
        <taxon>Sar</taxon>
        <taxon>Alveolata</taxon>
        <taxon>Ciliophora</taxon>
        <taxon>Intramacronucleata</taxon>
        <taxon>Spirotrichea</taxon>
        <taxon>Hypotrichia</taxon>
        <taxon>Euplotida</taxon>
        <taxon>Euplotidae</taxon>
        <taxon>Moneuplotes</taxon>
    </lineage>
</organism>
<name>A0AAD1UIS1_EUPCR</name>
<evidence type="ECO:0000313" key="2">
    <source>
        <dbReference type="Proteomes" id="UP001295684"/>
    </source>
</evidence>
<accession>A0AAD1UIS1</accession>
<keyword evidence="2" id="KW-1185">Reference proteome</keyword>
<reference evidence="1" key="1">
    <citation type="submission" date="2023-07" db="EMBL/GenBank/DDBJ databases">
        <authorList>
            <consortium name="AG Swart"/>
            <person name="Singh M."/>
            <person name="Singh A."/>
            <person name="Seah K."/>
            <person name="Emmerich C."/>
        </authorList>
    </citation>
    <scope>NUCLEOTIDE SEQUENCE</scope>
    <source>
        <strain evidence="1">DP1</strain>
    </source>
</reference>